<dbReference type="Proteomes" id="UP000722485">
    <property type="component" value="Unassembled WGS sequence"/>
</dbReference>
<feature type="region of interest" description="Disordered" evidence="1">
    <location>
        <begin position="431"/>
        <end position="480"/>
    </location>
</feature>
<keyword evidence="3" id="KW-1185">Reference proteome</keyword>
<sequence length="520" mass="57291">MGLIVKLVGSGVGLVSEAIHHRRNRPESDSSSSANPSQGSSSAQPIPNDQREYVSPGQAGIEPSSREKEMNHEEDDGYSTGDELADDAAAWELDEMSDRLAPPSYEASEAAQMPSPADSEDVKVAKQEKMILALVQMAGPPPVSMQRLPCPVILPQRRPRNKSRGFVRAYAPVLQDSGISQDVFLKFLSDWEVASKTDPWIDAVLIAANVVGFVPEVAAQVVSAVVNVAAGTAAELQSRYRRNTFLDRVNQDLLMPRGLYAMVMAFKEELPGQQQGGPLTRLSSSMGAAFFKSERLDINETAAKYINQDPDVSGMQKKLQDIRITSGKTYTQLELPEAAPLVYPTIDRAVQNDLDTAGKGKESTMSSMKDKMKGAGDFVQDYYDRKAQAAYEAEHQDSALAVPSSARKEFHSRFSDPNHAANSGSLISLVTGGAINPKERRQKRRVARWENRNDRRAAQGRAPLPPRRRMQPRGQRKGPIRKLLQPNVLYFIIVNLPSQAEVQQSVQQLEQTMDQQHLTS</sequence>
<dbReference type="InterPro" id="IPR053221">
    <property type="entry name" value="Burnettramic_acid_biosynth"/>
</dbReference>
<feature type="compositionally biased region" description="Basic and acidic residues" evidence="1">
    <location>
        <begin position="447"/>
        <end position="457"/>
    </location>
</feature>
<dbReference type="EMBL" id="JAANBB010000008">
    <property type="protein sequence ID" value="KAF7557014.1"/>
    <property type="molecule type" value="Genomic_DNA"/>
</dbReference>
<comment type="caution">
    <text evidence="2">The sequence shown here is derived from an EMBL/GenBank/DDBJ whole genome shotgun (WGS) entry which is preliminary data.</text>
</comment>
<feature type="compositionally biased region" description="Basic residues" evidence="1">
    <location>
        <begin position="466"/>
        <end position="480"/>
    </location>
</feature>
<dbReference type="PANTHER" id="PTHR38887:SF1">
    <property type="entry name" value="RAS MODIFICATION PROTEIN ERF4"/>
    <property type="match status" value="1"/>
</dbReference>
<reference evidence="2" key="1">
    <citation type="submission" date="2020-03" db="EMBL/GenBank/DDBJ databases">
        <title>Draft Genome Sequence of Cylindrodendrum hubeiense.</title>
        <authorList>
            <person name="Buettner E."/>
            <person name="Kellner H."/>
        </authorList>
    </citation>
    <scope>NUCLEOTIDE SEQUENCE</scope>
    <source>
        <strain evidence="2">IHI 201604</strain>
    </source>
</reference>
<protein>
    <submittedName>
        <fullName evidence="2">Uncharacterized protein</fullName>
    </submittedName>
</protein>
<organism evidence="2 3">
    <name type="scientific">Cylindrodendrum hubeiense</name>
    <dbReference type="NCBI Taxonomy" id="595255"/>
    <lineage>
        <taxon>Eukaryota</taxon>
        <taxon>Fungi</taxon>
        <taxon>Dikarya</taxon>
        <taxon>Ascomycota</taxon>
        <taxon>Pezizomycotina</taxon>
        <taxon>Sordariomycetes</taxon>
        <taxon>Hypocreomycetidae</taxon>
        <taxon>Hypocreales</taxon>
        <taxon>Nectriaceae</taxon>
        <taxon>Cylindrodendrum</taxon>
    </lineage>
</organism>
<accession>A0A9P5HR15</accession>
<name>A0A9P5HR15_9HYPO</name>
<dbReference type="PANTHER" id="PTHR38887">
    <property type="entry name" value="CHROMOSOME 21, WHOLE GENOME SHOTGUN SEQUENCE"/>
    <property type="match status" value="1"/>
</dbReference>
<dbReference type="OrthoDB" id="3433125at2759"/>
<evidence type="ECO:0000313" key="3">
    <source>
        <dbReference type="Proteomes" id="UP000722485"/>
    </source>
</evidence>
<feature type="compositionally biased region" description="Low complexity" evidence="1">
    <location>
        <begin position="29"/>
        <end position="42"/>
    </location>
</feature>
<gene>
    <name evidence="2" type="ORF">G7Z17_g1029</name>
</gene>
<feature type="region of interest" description="Disordered" evidence="1">
    <location>
        <begin position="18"/>
        <end position="82"/>
    </location>
</feature>
<evidence type="ECO:0000313" key="2">
    <source>
        <dbReference type="EMBL" id="KAF7557014.1"/>
    </source>
</evidence>
<dbReference type="AlphaFoldDB" id="A0A9P5HR15"/>
<proteinExistence type="predicted"/>
<evidence type="ECO:0000256" key="1">
    <source>
        <dbReference type="SAM" id="MobiDB-lite"/>
    </source>
</evidence>